<dbReference type="Proteomes" id="UP000294650">
    <property type="component" value="Unassembled WGS sequence"/>
</dbReference>
<evidence type="ECO:0000256" key="5">
    <source>
        <dbReference type="ARBA" id="ARBA00024934"/>
    </source>
</evidence>
<evidence type="ECO:0000256" key="6">
    <source>
        <dbReference type="PIRNR" id="PIRNR002889"/>
    </source>
</evidence>
<gene>
    <name evidence="8" type="ORF">EDD68_101131</name>
</gene>
<evidence type="ECO:0000313" key="9">
    <source>
        <dbReference type="Proteomes" id="UP000294650"/>
    </source>
</evidence>
<dbReference type="RefSeq" id="WP_132370110.1">
    <property type="nucleotide sequence ID" value="NZ_SMAN01000001.1"/>
</dbReference>
<evidence type="ECO:0000256" key="4">
    <source>
        <dbReference type="ARBA" id="ARBA00023143"/>
    </source>
</evidence>
<keyword evidence="4 6" id="KW-0975">Bacterial flagellum</keyword>
<comment type="function">
    <text evidence="5 6">Structural component of flagellum, the bacterial motility apparatus. Part of the rod structure of flagellar basal body.</text>
</comment>
<comment type="subunit">
    <text evidence="6">The basal body constitutes a major portion of the flagellar organelle and consists of a number of rings mounted on a central rod.</text>
</comment>
<organism evidence="8 9">
    <name type="scientific">Melghiribacillus thermohalophilus</name>
    <dbReference type="NCBI Taxonomy" id="1324956"/>
    <lineage>
        <taxon>Bacteria</taxon>
        <taxon>Bacillati</taxon>
        <taxon>Bacillota</taxon>
        <taxon>Bacilli</taxon>
        <taxon>Bacillales</taxon>
        <taxon>Bacillaceae</taxon>
        <taxon>Melghiribacillus</taxon>
    </lineage>
</organism>
<keyword evidence="8" id="KW-0966">Cell projection</keyword>
<dbReference type="EMBL" id="SMAN01000001">
    <property type="protein sequence ID" value="TCT26778.1"/>
    <property type="molecule type" value="Genomic_DNA"/>
</dbReference>
<evidence type="ECO:0000256" key="2">
    <source>
        <dbReference type="ARBA" id="ARBA00009677"/>
    </source>
</evidence>
<evidence type="ECO:0000259" key="7">
    <source>
        <dbReference type="Pfam" id="PF00460"/>
    </source>
</evidence>
<comment type="caution">
    <text evidence="8">The sequence shown here is derived from an EMBL/GenBank/DDBJ whole genome shotgun (WGS) entry which is preliminary data.</text>
</comment>
<feature type="domain" description="Flagellar basal body rod protein N-terminal" evidence="7">
    <location>
        <begin position="23"/>
        <end position="38"/>
    </location>
</feature>
<dbReference type="PANTHER" id="PTHR30435:SF12">
    <property type="entry name" value="FLAGELLAR BASAL BODY ROD PROTEIN FLGB"/>
    <property type="match status" value="1"/>
</dbReference>
<evidence type="ECO:0000313" key="8">
    <source>
        <dbReference type="EMBL" id="TCT26778.1"/>
    </source>
</evidence>
<dbReference type="OrthoDB" id="9792068at2"/>
<dbReference type="AlphaFoldDB" id="A0A4R3NH33"/>
<dbReference type="InterPro" id="IPR006300">
    <property type="entry name" value="FlgB"/>
</dbReference>
<reference evidence="8 9" key="1">
    <citation type="submission" date="2019-03" db="EMBL/GenBank/DDBJ databases">
        <title>Genomic Encyclopedia of Type Strains, Phase IV (KMG-IV): sequencing the most valuable type-strain genomes for metagenomic binning, comparative biology and taxonomic classification.</title>
        <authorList>
            <person name="Goeker M."/>
        </authorList>
    </citation>
    <scope>NUCLEOTIDE SEQUENCE [LARGE SCALE GENOMIC DNA]</scope>
    <source>
        <strain evidence="8 9">DSM 25894</strain>
    </source>
</reference>
<dbReference type="PROSITE" id="PS00588">
    <property type="entry name" value="FLAGELLA_BB_ROD"/>
    <property type="match status" value="1"/>
</dbReference>
<protein>
    <recommendedName>
        <fullName evidence="3 6">Flagellar basal body rod protein FlgB</fullName>
    </recommendedName>
</protein>
<evidence type="ECO:0000256" key="1">
    <source>
        <dbReference type="ARBA" id="ARBA00004117"/>
    </source>
</evidence>
<dbReference type="PANTHER" id="PTHR30435">
    <property type="entry name" value="FLAGELLAR PROTEIN"/>
    <property type="match status" value="1"/>
</dbReference>
<dbReference type="InterPro" id="IPR019776">
    <property type="entry name" value="Flagellar_basal_body_rod_CS"/>
</dbReference>
<comment type="similarity">
    <text evidence="2 6">Belongs to the flagella basal body rod proteins family.</text>
</comment>
<dbReference type="NCBIfam" id="TIGR01396">
    <property type="entry name" value="FlgB"/>
    <property type="match status" value="1"/>
</dbReference>
<comment type="subcellular location">
    <subcellularLocation>
        <location evidence="1 6">Bacterial flagellum basal body</location>
    </subcellularLocation>
</comment>
<keyword evidence="8" id="KW-0969">Cilium</keyword>
<accession>A0A4R3NH33</accession>
<evidence type="ECO:0000256" key="3">
    <source>
        <dbReference type="ARBA" id="ARBA00014376"/>
    </source>
</evidence>
<dbReference type="GO" id="GO:0071978">
    <property type="term" value="P:bacterial-type flagellum-dependent swarming motility"/>
    <property type="evidence" value="ECO:0007669"/>
    <property type="project" value="TreeGrafter"/>
</dbReference>
<dbReference type="Pfam" id="PF00460">
    <property type="entry name" value="Flg_bb_rod"/>
    <property type="match status" value="1"/>
</dbReference>
<keyword evidence="9" id="KW-1185">Reference proteome</keyword>
<keyword evidence="8" id="KW-0282">Flagellum</keyword>
<name>A0A4R3NH33_9BACI</name>
<proteinExistence type="inferred from homology"/>
<dbReference type="PIRSF" id="PIRSF002889">
    <property type="entry name" value="Rod_FlgB"/>
    <property type="match status" value="1"/>
</dbReference>
<sequence length="133" mass="15058">MSLFGETIHTLENYLDYSALKNKTISNNIANTDTPNYKAKDVVFKDIFHETLQSPAFEAKRTHPKHIPFSSTSSQSPYSIITRSNTNYNHNGNNVDIDKEMVDLAKNQIYYQALVDRLNGKFGSLQTVIRGGK</sequence>
<dbReference type="InterPro" id="IPR001444">
    <property type="entry name" value="Flag_bb_rod_N"/>
</dbReference>
<dbReference type="GO" id="GO:0030694">
    <property type="term" value="C:bacterial-type flagellum basal body, rod"/>
    <property type="evidence" value="ECO:0007669"/>
    <property type="project" value="InterPro"/>
</dbReference>